<dbReference type="OrthoDB" id="6466020at2759"/>
<evidence type="ECO:0008006" key="4">
    <source>
        <dbReference type="Google" id="ProtNLM"/>
    </source>
</evidence>
<comment type="subcellular location">
    <subcellularLocation>
        <location evidence="1">Nucleus</location>
    </subcellularLocation>
</comment>
<dbReference type="GO" id="GO:0005634">
    <property type="term" value="C:nucleus"/>
    <property type="evidence" value="ECO:0007669"/>
    <property type="project" value="UniProtKB-SubCell"/>
</dbReference>
<dbReference type="AlphaFoldDB" id="A0A4Y2C5X1"/>
<dbReference type="InterPro" id="IPR009057">
    <property type="entry name" value="Homeodomain-like_sf"/>
</dbReference>
<keyword evidence="3" id="KW-1185">Reference proteome</keyword>
<name>A0A4Y2C5X1_ARAVE</name>
<dbReference type="InterPro" id="IPR036388">
    <property type="entry name" value="WH-like_DNA-bd_sf"/>
</dbReference>
<evidence type="ECO:0000313" key="2">
    <source>
        <dbReference type="EMBL" id="GBL98704.1"/>
    </source>
</evidence>
<dbReference type="Pfam" id="PF13384">
    <property type="entry name" value="HTH_23"/>
    <property type="match status" value="1"/>
</dbReference>
<gene>
    <name evidence="2" type="ORF">AVEN_8610_1</name>
</gene>
<dbReference type="Gene3D" id="1.10.10.10">
    <property type="entry name" value="Winged helix-like DNA-binding domain superfamily/Winged helix DNA-binding domain"/>
    <property type="match status" value="1"/>
</dbReference>
<sequence>MEPIRVRRCGWQRLYKTTSVWHLDRSVTAATRAGYQDLSEFERGVIVGAREMGHSIPEVAMKFGFSRTTISRVYRDYRESGKIAAAGKRSCMNGTNDD</sequence>
<evidence type="ECO:0000256" key="1">
    <source>
        <dbReference type="ARBA" id="ARBA00004123"/>
    </source>
</evidence>
<evidence type="ECO:0000313" key="3">
    <source>
        <dbReference type="Proteomes" id="UP000499080"/>
    </source>
</evidence>
<dbReference type="SUPFAM" id="SSF46689">
    <property type="entry name" value="Homeodomain-like"/>
    <property type="match status" value="1"/>
</dbReference>
<organism evidence="2 3">
    <name type="scientific">Araneus ventricosus</name>
    <name type="common">Orbweaver spider</name>
    <name type="synonym">Epeira ventricosa</name>
    <dbReference type="NCBI Taxonomy" id="182803"/>
    <lineage>
        <taxon>Eukaryota</taxon>
        <taxon>Metazoa</taxon>
        <taxon>Ecdysozoa</taxon>
        <taxon>Arthropoda</taxon>
        <taxon>Chelicerata</taxon>
        <taxon>Arachnida</taxon>
        <taxon>Araneae</taxon>
        <taxon>Araneomorphae</taxon>
        <taxon>Entelegynae</taxon>
        <taxon>Araneoidea</taxon>
        <taxon>Araneidae</taxon>
        <taxon>Araneus</taxon>
    </lineage>
</organism>
<reference evidence="2 3" key="1">
    <citation type="journal article" date="2019" name="Sci. Rep.">
        <title>Orb-weaving spider Araneus ventricosus genome elucidates the spidroin gene catalogue.</title>
        <authorList>
            <person name="Kono N."/>
            <person name="Nakamura H."/>
            <person name="Ohtoshi R."/>
            <person name="Moran D.A.P."/>
            <person name="Shinohara A."/>
            <person name="Yoshida Y."/>
            <person name="Fujiwara M."/>
            <person name="Mori M."/>
            <person name="Tomita M."/>
            <person name="Arakawa K."/>
        </authorList>
    </citation>
    <scope>NUCLEOTIDE SEQUENCE [LARGE SCALE GENOMIC DNA]</scope>
</reference>
<proteinExistence type="predicted"/>
<protein>
    <recommendedName>
        <fullName evidence="4">Tc3 transposase DNA binding domain-containing protein</fullName>
    </recommendedName>
</protein>
<dbReference type="Proteomes" id="UP000499080">
    <property type="component" value="Unassembled WGS sequence"/>
</dbReference>
<comment type="caution">
    <text evidence="2">The sequence shown here is derived from an EMBL/GenBank/DDBJ whole genome shotgun (WGS) entry which is preliminary data.</text>
</comment>
<accession>A0A4Y2C5X1</accession>
<dbReference type="EMBL" id="BGPR01000142">
    <property type="protein sequence ID" value="GBL98704.1"/>
    <property type="molecule type" value="Genomic_DNA"/>
</dbReference>